<protein>
    <submittedName>
        <fullName evidence="2">DUF4801 domain-containing protein</fullName>
    </submittedName>
</protein>
<dbReference type="WBParaSite" id="RSKR_0000924300.1">
    <property type="protein sequence ID" value="RSKR_0000924300.1"/>
    <property type="gene ID" value="RSKR_0000924300"/>
</dbReference>
<accession>A0AC35UA17</accession>
<name>A0AC35UA17_9BILA</name>
<dbReference type="Proteomes" id="UP000095286">
    <property type="component" value="Unplaced"/>
</dbReference>
<sequence>MSTTEPFNDIGFNTNNRELLSLLFSNLEESSGGQVNKHFLETHPSHHHLNYNNSNKDNNIKQRRKSRVIRNFNKIAHFESYPKFENWLVEQKMWSVGTKNELKDRIIQNYRCKFSRKARTDCLKSIRLIKCQNEDSYTLEESDNDHDHSLISQSKEDVNSMRHSFCAENGCVSFESAEEKGTSDGGSKGVVESYTDCVSSLEADSDSTNDGSEIKSPKSEPISRFGGHRKRPSSHVSTVAPFEQTTKLDTQYKQNLLFKILRGEETNNGVPVGSIPPQMSRPRSAPVSGTSYQFLATFRNKHVFGEWFNNIAHKWIKKSKEYEKEKSVKYYFCAYHSQPTSSTSFTPTQQLDLSSCLKSLRITFYGSREEVLVEESLEKHNHEESAFPEQRIPHLLTARCQSAVAKVERDSGKRRYTDDDNNTENSTMEVSESQTSSPPRTTKRRKLLTKYRFKTLPHTDFKTLTEATDFLTKTNPTFKCHSKKFLNGSQIIYYVCKERTYTNCKKQIRIIQFAGEKSFRVEESKNNHNHNHLIIPPAPHTTQNQYNELHSLLR</sequence>
<reference evidence="2" key="1">
    <citation type="submission" date="2016-11" db="UniProtKB">
        <authorList>
            <consortium name="WormBaseParasite"/>
        </authorList>
    </citation>
    <scope>IDENTIFICATION</scope>
    <source>
        <strain evidence="2">KR3021</strain>
    </source>
</reference>
<proteinExistence type="predicted"/>
<evidence type="ECO:0000313" key="2">
    <source>
        <dbReference type="WBParaSite" id="RSKR_0000924300.1"/>
    </source>
</evidence>
<organism evidence="1 2">
    <name type="scientific">Rhabditophanes sp. KR3021</name>
    <dbReference type="NCBI Taxonomy" id="114890"/>
    <lineage>
        <taxon>Eukaryota</taxon>
        <taxon>Metazoa</taxon>
        <taxon>Ecdysozoa</taxon>
        <taxon>Nematoda</taxon>
        <taxon>Chromadorea</taxon>
        <taxon>Rhabditida</taxon>
        <taxon>Tylenchina</taxon>
        <taxon>Panagrolaimomorpha</taxon>
        <taxon>Strongyloidoidea</taxon>
        <taxon>Alloionematidae</taxon>
        <taxon>Rhabditophanes</taxon>
    </lineage>
</organism>
<evidence type="ECO:0000313" key="1">
    <source>
        <dbReference type="Proteomes" id="UP000095286"/>
    </source>
</evidence>